<protein>
    <submittedName>
        <fullName evidence="3">Transcription factor CBF/NF-Y/archaeal histone domain-containing protein</fullName>
    </submittedName>
</protein>
<dbReference type="GO" id="GO:0046982">
    <property type="term" value="F:protein heterodimerization activity"/>
    <property type="evidence" value="ECO:0007669"/>
    <property type="project" value="InterPro"/>
</dbReference>
<dbReference type="InterPro" id="IPR009072">
    <property type="entry name" value="Histone-fold"/>
</dbReference>
<proteinExistence type="predicted"/>
<sequence length="349" mass="39351">MNTITNDEMKKLREWISKYLDGNKDFVTAWLSDVPDFICDQIDDTLTPERLKQLAEEDDRTVIEPADSASQIGSLGRKLSVIYNYFKKLEAIKGKPEANKASKLSSAKRKVVEEKSAEIKAKCRREAKTNNKKLKAVVSSTKTSVTPLERYRASQNRLVQSSLSIKEDIKIFDSDQISIYSLANQRIKEDSIVRGNFVSLESHGRSTQPFDVATQRSNAVDTKANDVGIKPCSSTYANNNKRDQTQKEHFPDNKEPKKCGRVIFLPSSCIKTIISKFAPDLADQQDTIDNVQAASIIYLEKIIRKAEELATKSGRDYVVSKDMNEVYKIEYGSKLNKSKMAKVLDSINC</sequence>
<evidence type="ECO:0000313" key="3">
    <source>
        <dbReference type="WBParaSite" id="nRc.2.0.1.t30112-RA"/>
    </source>
</evidence>
<dbReference type="AlphaFoldDB" id="A0A915JWK3"/>
<organism evidence="2 3">
    <name type="scientific">Romanomermis culicivorax</name>
    <name type="common">Nematode worm</name>
    <dbReference type="NCBI Taxonomy" id="13658"/>
    <lineage>
        <taxon>Eukaryota</taxon>
        <taxon>Metazoa</taxon>
        <taxon>Ecdysozoa</taxon>
        <taxon>Nematoda</taxon>
        <taxon>Enoplea</taxon>
        <taxon>Dorylaimia</taxon>
        <taxon>Mermithida</taxon>
        <taxon>Mermithoidea</taxon>
        <taxon>Mermithidae</taxon>
        <taxon>Romanomermis</taxon>
    </lineage>
</organism>
<keyword evidence="2" id="KW-1185">Reference proteome</keyword>
<feature type="region of interest" description="Disordered" evidence="1">
    <location>
        <begin position="234"/>
        <end position="253"/>
    </location>
</feature>
<dbReference type="WBParaSite" id="nRc.2.0.1.t30112-RA">
    <property type="protein sequence ID" value="nRc.2.0.1.t30112-RA"/>
    <property type="gene ID" value="nRc.2.0.1.g30112"/>
</dbReference>
<dbReference type="SUPFAM" id="SSF47113">
    <property type="entry name" value="Histone-fold"/>
    <property type="match status" value="1"/>
</dbReference>
<feature type="compositionally biased region" description="Basic and acidic residues" evidence="1">
    <location>
        <begin position="240"/>
        <end position="253"/>
    </location>
</feature>
<reference evidence="3" key="1">
    <citation type="submission" date="2022-11" db="UniProtKB">
        <authorList>
            <consortium name="WormBaseParasite"/>
        </authorList>
    </citation>
    <scope>IDENTIFICATION</scope>
</reference>
<evidence type="ECO:0000313" key="2">
    <source>
        <dbReference type="Proteomes" id="UP000887565"/>
    </source>
</evidence>
<evidence type="ECO:0000256" key="1">
    <source>
        <dbReference type="SAM" id="MobiDB-lite"/>
    </source>
</evidence>
<name>A0A915JWK3_ROMCU</name>
<accession>A0A915JWK3</accession>
<dbReference type="Proteomes" id="UP000887565">
    <property type="component" value="Unplaced"/>
</dbReference>